<evidence type="ECO:0000313" key="2">
    <source>
        <dbReference type="EMBL" id="MBE8723551.1"/>
    </source>
</evidence>
<sequence>MIKIVTSLLLLFSFPLFSQTDPNGNPIFNSVTTGTEQIDDFELISNYYTLKNNIENKQSSVFVAEKPTLKEVENAALGLPSEFFVITKNQKAIAMIMMINQPRKYFVINPETGESKEFKSSANGDISENRAKELIENNYDPASKIEKNTLYFNNKKLKITSDKDIKEDVVSLIKKQKLNTDNGSSMKILSKEDLKNYIVTETKPGGKLDFFTEIKGHEYDGIQIKPGVFSTKLGIALYKWGRANFDLGTNTVEDALDFWTAIKEREANVREKEYIKLGFNKELEK</sequence>
<feature type="signal peptide" evidence="1">
    <location>
        <begin position="1"/>
        <end position="18"/>
    </location>
</feature>
<protein>
    <recommendedName>
        <fullName evidence="4">Spi protease inhibitor domain-containing protein</fullName>
    </recommendedName>
</protein>
<name>A0ABR9TDW5_9FLAO</name>
<evidence type="ECO:0000313" key="3">
    <source>
        <dbReference type="Proteomes" id="UP000640614"/>
    </source>
</evidence>
<keyword evidence="3" id="KW-1185">Reference proteome</keyword>
<evidence type="ECO:0008006" key="4">
    <source>
        <dbReference type="Google" id="ProtNLM"/>
    </source>
</evidence>
<feature type="chain" id="PRO_5046736984" description="Spi protease inhibitor domain-containing protein" evidence="1">
    <location>
        <begin position="19"/>
        <end position="285"/>
    </location>
</feature>
<reference evidence="2 3" key="1">
    <citation type="submission" date="2018-07" db="EMBL/GenBank/DDBJ databases">
        <title>Genome assembly of strain KB82.</title>
        <authorList>
            <person name="Kukolya J."/>
            <person name="Horvath B."/>
            <person name="Nagy I."/>
            <person name="Toth A."/>
        </authorList>
    </citation>
    <scope>NUCLEOTIDE SEQUENCE [LARGE SCALE GENOMIC DNA]</scope>
    <source>
        <strain evidence="2 3">Kb82</strain>
    </source>
</reference>
<gene>
    <name evidence="2" type="ORF">C4F50_01235</name>
</gene>
<dbReference type="EMBL" id="PRDM01000001">
    <property type="protein sequence ID" value="MBE8723551.1"/>
    <property type="molecule type" value="Genomic_DNA"/>
</dbReference>
<comment type="caution">
    <text evidence="2">The sequence shown here is derived from an EMBL/GenBank/DDBJ whole genome shotgun (WGS) entry which is preliminary data.</text>
</comment>
<organism evidence="2 3">
    <name type="scientific">Flavobacterium hungaricum</name>
    <dbReference type="NCBI Taxonomy" id="2082725"/>
    <lineage>
        <taxon>Bacteria</taxon>
        <taxon>Pseudomonadati</taxon>
        <taxon>Bacteroidota</taxon>
        <taxon>Flavobacteriia</taxon>
        <taxon>Flavobacteriales</taxon>
        <taxon>Flavobacteriaceae</taxon>
        <taxon>Flavobacterium</taxon>
    </lineage>
</organism>
<proteinExistence type="predicted"/>
<dbReference type="Proteomes" id="UP000640614">
    <property type="component" value="Unassembled WGS sequence"/>
</dbReference>
<keyword evidence="1" id="KW-0732">Signal</keyword>
<dbReference type="RefSeq" id="WP_193844613.1">
    <property type="nucleotide sequence ID" value="NZ_PRDM01000001.1"/>
</dbReference>
<accession>A0ABR9TDW5</accession>
<evidence type="ECO:0000256" key="1">
    <source>
        <dbReference type="SAM" id="SignalP"/>
    </source>
</evidence>